<name>A0ABV7WNZ4_9GAMM</name>
<dbReference type="Gene3D" id="3.30.830.10">
    <property type="entry name" value="Metalloenzyme, LuxS/M16 peptidase-like"/>
    <property type="match status" value="4"/>
</dbReference>
<dbReference type="InterPro" id="IPR007863">
    <property type="entry name" value="Peptidase_M16_C"/>
</dbReference>
<comment type="cofactor">
    <cofactor evidence="1">
        <name>Zn(2+)</name>
        <dbReference type="ChEBI" id="CHEBI:29105"/>
    </cofactor>
</comment>
<dbReference type="EC" id="3.4.24.55" evidence="4"/>
<dbReference type="Pfam" id="PF22456">
    <property type="entry name" value="PqqF-like_C_4"/>
    <property type="match status" value="1"/>
</dbReference>
<keyword evidence="8" id="KW-0378">Hydrolase</keyword>
<evidence type="ECO:0000259" key="18">
    <source>
        <dbReference type="Pfam" id="PF05193"/>
    </source>
</evidence>
<proteinExistence type="inferred from homology"/>
<evidence type="ECO:0000259" key="20">
    <source>
        <dbReference type="Pfam" id="PF22456"/>
    </source>
</evidence>
<feature type="domain" description="Peptidase M16 N-terminal" evidence="17">
    <location>
        <begin position="57"/>
        <end position="190"/>
    </location>
</feature>
<evidence type="ECO:0000259" key="17">
    <source>
        <dbReference type="Pfam" id="PF00675"/>
    </source>
</evidence>
<feature type="coiled-coil region" evidence="15">
    <location>
        <begin position="621"/>
        <end position="655"/>
    </location>
</feature>
<gene>
    <name evidence="21" type="ORF">ACFOND_03390</name>
</gene>
<evidence type="ECO:0000256" key="1">
    <source>
        <dbReference type="ARBA" id="ARBA00001947"/>
    </source>
</evidence>
<comment type="similarity">
    <text evidence="3 14">Belongs to the peptidase M16 family.</text>
</comment>
<dbReference type="InterPro" id="IPR032632">
    <property type="entry name" value="Peptidase_M16_M"/>
</dbReference>
<evidence type="ECO:0000256" key="12">
    <source>
        <dbReference type="ARBA" id="ARBA00031184"/>
    </source>
</evidence>
<protein>
    <recommendedName>
        <fullName evidence="5">Protease 3</fullName>
        <ecNumber evidence="4">3.4.24.55</ecNumber>
    </recommendedName>
    <alternativeName>
        <fullName evidence="13">Pitrilysin</fullName>
    </alternativeName>
    <alternativeName>
        <fullName evidence="12">Protease III</fullName>
    </alternativeName>
    <alternativeName>
        <fullName evidence="11">Protease pi</fullName>
    </alternativeName>
</protein>
<keyword evidence="16" id="KW-1133">Transmembrane helix</keyword>
<evidence type="ECO:0000256" key="11">
    <source>
        <dbReference type="ARBA" id="ARBA00029597"/>
    </source>
</evidence>
<evidence type="ECO:0000256" key="8">
    <source>
        <dbReference type="ARBA" id="ARBA00022801"/>
    </source>
</evidence>
<dbReference type="PANTHER" id="PTHR43690">
    <property type="entry name" value="NARDILYSIN"/>
    <property type="match status" value="1"/>
</dbReference>
<comment type="caution">
    <text evidence="21">The sequence shown here is derived from an EMBL/GenBank/DDBJ whole genome shotgun (WGS) entry which is preliminary data.</text>
</comment>
<keyword evidence="6" id="KW-0645">Protease</keyword>
<evidence type="ECO:0000256" key="3">
    <source>
        <dbReference type="ARBA" id="ARBA00007261"/>
    </source>
</evidence>
<dbReference type="EMBL" id="JBHRYN010000006">
    <property type="protein sequence ID" value="MFC3700672.1"/>
    <property type="molecule type" value="Genomic_DNA"/>
</dbReference>
<dbReference type="Pfam" id="PF00675">
    <property type="entry name" value="Peptidase_M16"/>
    <property type="match status" value="1"/>
</dbReference>
<evidence type="ECO:0000256" key="14">
    <source>
        <dbReference type="RuleBase" id="RU004447"/>
    </source>
</evidence>
<evidence type="ECO:0000256" key="6">
    <source>
        <dbReference type="ARBA" id="ARBA00022670"/>
    </source>
</evidence>
<dbReference type="Pfam" id="PF05193">
    <property type="entry name" value="Peptidase_M16_C"/>
    <property type="match status" value="1"/>
</dbReference>
<reference evidence="22" key="1">
    <citation type="journal article" date="2019" name="Int. J. Syst. Evol. Microbiol.">
        <title>The Global Catalogue of Microorganisms (GCM) 10K type strain sequencing project: providing services to taxonomists for standard genome sequencing and annotation.</title>
        <authorList>
            <consortium name="The Broad Institute Genomics Platform"/>
            <consortium name="The Broad Institute Genome Sequencing Center for Infectious Disease"/>
            <person name="Wu L."/>
            <person name="Ma J."/>
        </authorList>
    </citation>
    <scope>NUCLEOTIDE SEQUENCE [LARGE SCALE GENOMIC DNA]</scope>
    <source>
        <strain evidence="22">CECT 8288</strain>
    </source>
</reference>
<evidence type="ECO:0000256" key="7">
    <source>
        <dbReference type="ARBA" id="ARBA00022723"/>
    </source>
</evidence>
<evidence type="ECO:0000256" key="10">
    <source>
        <dbReference type="ARBA" id="ARBA00023049"/>
    </source>
</evidence>
<evidence type="ECO:0000313" key="21">
    <source>
        <dbReference type="EMBL" id="MFC3700672.1"/>
    </source>
</evidence>
<keyword evidence="7" id="KW-0479">Metal-binding</keyword>
<evidence type="ECO:0000256" key="16">
    <source>
        <dbReference type="SAM" id="Phobius"/>
    </source>
</evidence>
<evidence type="ECO:0000256" key="9">
    <source>
        <dbReference type="ARBA" id="ARBA00022833"/>
    </source>
</evidence>
<feature type="domain" description="Coenzyme PQQ synthesis protein F-like C-terminal lobe" evidence="20">
    <location>
        <begin position="780"/>
        <end position="879"/>
    </location>
</feature>
<dbReference type="InterPro" id="IPR001431">
    <property type="entry name" value="Pept_M16_Zn_BS"/>
</dbReference>
<dbReference type="InterPro" id="IPR050626">
    <property type="entry name" value="Peptidase_M16"/>
</dbReference>
<keyword evidence="9" id="KW-0862">Zinc</keyword>
<organism evidence="21 22">
    <name type="scientific">Reinekea marina</name>
    <dbReference type="NCBI Taxonomy" id="1310421"/>
    <lineage>
        <taxon>Bacteria</taxon>
        <taxon>Pseudomonadati</taxon>
        <taxon>Pseudomonadota</taxon>
        <taxon>Gammaproteobacteria</taxon>
        <taxon>Oceanospirillales</taxon>
        <taxon>Saccharospirillaceae</taxon>
        <taxon>Reinekea</taxon>
    </lineage>
</organism>
<dbReference type="PANTHER" id="PTHR43690:SF18">
    <property type="entry name" value="INSULIN-DEGRADING ENZYME-RELATED"/>
    <property type="match status" value="1"/>
</dbReference>
<dbReference type="RefSeq" id="WP_377362205.1">
    <property type="nucleotide sequence ID" value="NZ_JBHRYN010000006.1"/>
</dbReference>
<evidence type="ECO:0000259" key="19">
    <source>
        <dbReference type="Pfam" id="PF16187"/>
    </source>
</evidence>
<dbReference type="InterPro" id="IPR054734">
    <property type="entry name" value="PqqF-like_C_4"/>
</dbReference>
<dbReference type="PROSITE" id="PS00143">
    <property type="entry name" value="INSULINASE"/>
    <property type="match status" value="1"/>
</dbReference>
<dbReference type="Pfam" id="PF16187">
    <property type="entry name" value="Peptidase_M16_M"/>
    <property type="match status" value="1"/>
</dbReference>
<dbReference type="InterPro" id="IPR011765">
    <property type="entry name" value="Pept_M16_N"/>
</dbReference>
<evidence type="ECO:0000256" key="13">
    <source>
        <dbReference type="ARBA" id="ARBA00033450"/>
    </source>
</evidence>
<feature type="transmembrane region" description="Helical" evidence="16">
    <location>
        <begin position="5"/>
        <end position="25"/>
    </location>
</feature>
<evidence type="ECO:0000256" key="5">
    <source>
        <dbReference type="ARBA" id="ARBA00017565"/>
    </source>
</evidence>
<feature type="domain" description="Peptidase M16 C-terminal" evidence="18">
    <location>
        <begin position="216"/>
        <end position="393"/>
    </location>
</feature>
<dbReference type="SUPFAM" id="SSF63411">
    <property type="entry name" value="LuxS/MPP-like metallohydrolase"/>
    <property type="match status" value="4"/>
</dbReference>
<accession>A0ABV7WNZ4</accession>
<keyword evidence="15" id="KW-0175">Coiled coil</keyword>
<evidence type="ECO:0000256" key="15">
    <source>
        <dbReference type="SAM" id="Coils"/>
    </source>
</evidence>
<keyword evidence="16" id="KW-0472">Membrane</keyword>
<keyword evidence="22" id="KW-1185">Reference proteome</keyword>
<feature type="domain" description="Peptidase M16 middle/third" evidence="19">
    <location>
        <begin position="399"/>
        <end position="682"/>
    </location>
</feature>
<keyword evidence="16" id="KW-0812">Transmembrane</keyword>
<dbReference type="Proteomes" id="UP001595710">
    <property type="component" value="Unassembled WGS sequence"/>
</dbReference>
<evidence type="ECO:0000256" key="2">
    <source>
        <dbReference type="ARBA" id="ARBA00002184"/>
    </source>
</evidence>
<evidence type="ECO:0000313" key="22">
    <source>
        <dbReference type="Proteomes" id="UP001595710"/>
    </source>
</evidence>
<sequence length="969" mass="109977">MKKGVLIALSVLIVVVLVVTGIWWLKPKETGENPSNIIVSDAETRHFKALTLKNGLKVVLVSDPSAEKAAAAMNVFVGSWANPKDKQGLAHFLEHMLFLGTEKYPEADAYQQFIEKNGGSDNAYTSSENTLYHFDINAPALPEALDRFAQFFIAPLFDPVYSDRERNAVHSEYSASLQNDGRRIEDAIREVVNPNHPAAMLSVGTLDTLATDNMSDRLKQFYKEHYVSSRMALAIYAPQSMDQLETWVTENFSGIRDIDSNAPIYDQALLSPSQLPLLLEVEPRSELRQLNFRFPIEGTAKSIANRPENYVAHLLGHESTGSLLSELKSKGWAEQLSAGSYGLTESNTTFNVTIDLTPEGVENWEAIGELLFAQIELISNQGIQQWIFDEQQQINEIGFQFSEKVSAGQTATVLAERLRYYPMEKLLSGPFRMESFNPDQIKAVLKKLKPDNALIVLTHPSAKTTKLSQYYQTPYGVSDLPGNLLANWRSPTLETNLALPTPNPFIPSQLTVYPLEHEESGLFSANPQRVITEENITVWFEQDDKFKTPKVDVHILLETDFANQSALNSSATSLYLMLINDALNEVRYEASLAGSGYGISLVDNGLLIRLYGYQDKLQLLLDTLLLELAEHEINADRLAVKREEFLRNLRNADEEPVISQVVRRFNEWLISNTFSVEAKLEAVQQLTKAQLEESRVQWLTSSKLNVLIHGNLVKDDAIRWTNRINSIIPQQGSANVSRQLAKIPTRTFVDSIFIDHSDSAFLQYYQGENASLRERALYALLADMISAPYFTELRTKEQLGYIVMARPYPLDGHPGMVLYIQSPSTDPALLQLYSDRFLSRYRQTLQSLSDEEFNIFKEGLKTNLLEDDKNLYQLSSRYWNNIQDENYNFNSYRRIAHEVDQISLDGFKRFYENRVLADNVRSLSLHQIGKDMKADYKDHMESIVGLYPLEKPKQWPEDVSWVTPTFNNQ</sequence>
<dbReference type="InterPro" id="IPR011249">
    <property type="entry name" value="Metalloenz_LuxS/M16"/>
</dbReference>
<keyword evidence="10" id="KW-0482">Metalloprotease</keyword>
<evidence type="ECO:0000256" key="4">
    <source>
        <dbReference type="ARBA" id="ARBA00012449"/>
    </source>
</evidence>
<comment type="function">
    <text evidence="2">Endopeptidase that degrades small peptides of less than 7 kDa, such as glucagon and insulin.</text>
</comment>